<organism evidence="1">
    <name type="scientific">Myoviridae sp. ct0Qb19</name>
    <dbReference type="NCBI Taxonomy" id="2827653"/>
    <lineage>
        <taxon>Viruses</taxon>
        <taxon>Duplodnaviria</taxon>
        <taxon>Heunggongvirae</taxon>
        <taxon>Uroviricota</taxon>
        <taxon>Caudoviricetes</taxon>
    </lineage>
</organism>
<proteinExistence type="predicted"/>
<sequence>MKAAMTAINAKKSHHNPVGIVAIGYHRATDKYPSTIYIRMDDGEIVKYERIGGIE</sequence>
<evidence type="ECO:0000313" key="1">
    <source>
        <dbReference type="EMBL" id="DAF56392.1"/>
    </source>
</evidence>
<reference evidence="1" key="1">
    <citation type="journal article" date="2021" name="Proc. Natl. Acad. Sci. U.S.A.">
        <title>A Catalog of Tens of Thousands of Viruses from Human Metagenomes Reveals Hidden Associations with Chronic Diseases.</title>
        <authorList>
            <person name="Tisza M.J."/>
            <person name="Buck C.B."/>
        </authorList>
    </citation>
    <scope>NUCLEOTIDE SEQUENCE</scope>
    <source>
        <strain evidence="1">Ct0Qb19</strain>
    </source>
</reference>
<accession>A0A8S5SZS9</accession>
<name>A0A8S5SZS9_9CAUD</name>
<protein>
    <submittedName>
        <fullName evidence="1">Uncharacterized protein</fullName>
    </submittedName>
</protein>
<dbReference type="EMBL" id="BK032715">
    <property type="protein sequence ID" value="DAF56392.1"/>
    <property type="molecule type" value="Genomic_DNA"/>
</dbReference>